<dbReference type="Proteomes" id="UP001055439">
    <property type="component" value="Chromosome 1"/>
</dbReference>
<sequence>MRRTIELRKREWGHDTAKYCTHWSARVGLDPDCEHLFAPPPTTATVGCGHFLLQQHSSYETS</sequence>
<evidence type="ECO:0000313" key="1">
    <source>
        <dbReference type="EMBL" id="URD74069.1"/>
    </source>
</evidence>
<organism evidence="1 2">
    <name type="scientific">Musa troglodytarum</name>
    <name type="common">fe'i banana</name>
    <dbReference type="NCBI Taxonomy" id="320322"/>
    <lineage>
        <taxon>Eukaryota</taxon>
        <taxon>Viridiplantae</taxon>
        <taxon>Streptophyta</taxon>
        <taxon>Embryophyta</taxon>
        <taxon>Tracheophyta</taxon>
        <taxon>Spermatophyta</taxon>
        <taxon>Magnoliopsida</taxon>
        <taxon>Liliopsida</taxon>
        <taxon>Zingiberales</taxon>
        <taxon>Musaceae</taxon>
        <taxon>Musa</taxon>
    </lineage>
</organism>
<reference evidence="1" key="1">
    <citation type="submission" date="2022-05" db="EMBL/GenBank/DDBJ databases">
        <title>The Musa troglodytarum L. genome provides insights into the mechanism of non-climacteric behaviour and enrichment of carotenoids.</title>
        <authorList>
            <person name="Wang J."/>
        </authorList>
    </citation>
    <scope>NUCLEOTIDE SEQUENCE</scope>
    <source>
        <tissue evidence="1">Leaf</tissue>
    </source>
</reference>
<proteinExistence type="predicted"/>
<accession>A0A9E7JAL5</accession>
<protein>
    <submittedName>
        <fullName evidence="1">Uncharacterized protein</fullName>
    </submittedName>
</protein>
<keyword evidence="2" id="KW-1185">Reference proteome</keyword>
<gene>
    <name evidence="1" type="ORF">MUK42_34061</name>
</gene>
<dbReference type="EMBL" id="CP097502">
    <property type="protein sequence ID" value="URD74069.1"/>
    <property type="molecule type" value="Genomic_DNA"/>
</dbReference>
<dbReference type="AlphaFoldDB" id="A0A9E7JAL5"/>
<name>A0A9E7JAL5_9LILI</name>
<evidence type="ECO:0000313" key="2">
    <source>
        <dbReference type="Proteomes" id="UP001055439"/>
    </source>
</evidence>